<dbReference type="InterPro" id="IPR014017">
    <property type="entry name" value="DNA_helicase_UvrD-like_C"/>
</dbReference>
<evidence type="ECO:0000256" key="5">
    <source>
        <dbReference type="ARBA" id="ARBA00022840"/>
    </source>
</evidence>
<feature type="domain" description="UvrD-like helicase C-terminal" evidence="14">
    <location>
        <begin position="281"/>
        <end position="560"/>
    </location>
</feature>
<dbReference type="Gene3D" id="1.10.10.160">
    <property type="match status" value="1"/>
</dbReference>
<evidence type="ECO:0000259" key="13">
    <source>
        <dbReference type="PROSITE" id="PS51198"/>
    </source>
</evidence>
<comment type="similarity">
    <text evidence="1">Belongs to the helicase family. UvrD subfamily.</text>
</comment>
<dbReference type="Proteomes" id="UP000031307">
    <property type="component" value="Unassembled WGS sequence"/>
</dbReference>
<comment type="caution">
    <text evidence="15">The sequence shown here is derived from an EMBL/GenBank/DDBJ whole genome shotgun (WGS) entry which is preliminary data.</text>
</comment>
<dbReference type="InterPro" id="IPR000212">
    <property type="entry name" value="DNA_helicase_UvrD/REP"/>
</dbReference>
<dbReference type="GO" id="GO:0003677">
    <property type="term" value="F:DNA binding"/>
    <property type="evidence" value="ECO:0007669"/>
    <property type="project" value="UniProtKB-KW"/>
</dbReference>
<evidence type="ECO:0000256" key="7">
    <source>
        <dbReference type="ARBA" id="ARBA00023235"/>
    </source>
</evidence>
<keyword evidence="5 12" id="KW-0067">ATP-binding</keyword>
<keyword evidence="3 12" id="KW-0378">Hydrolase</keyword>
<accession>A0A0C1BZ77</accession>
<dbReference type="InterPro" id="IPR014016">
    <property type="entry name" value="UvrD-like_ATP-bd"/>
</dbReference>
<evidence type="ECO:0000256" key="12">
    <source>
        <dbReference type="PROSITE-ProRule" id="PRU00560"/>
    </source>
</evidence>
<evidence type="ECO:0000313" key="15">
    <source>
        <dbReference type="EMBL" id="KIA76721.1"/>
    </source>
</evidence>
<dbReference type="Gene3D" id="1.10.486.10">
    <property type="entry name" value="PCRA, domain 4"/>
    <property type="match status" value="1"/>
</dbReference>
<dbReference type="EC" id="5.6.2.4" evidence="9"/>
<dbReference type="CDD" id="cd18807">
    <property type="entry name" value="SF1_C_UvrD"/>
    <property type="match status" value="1"/>
</dbReference>
<evidence type="ECO:0000256" key="8">
    <source>
        <dbReference type="ARBA" id="ARBA00034617"/>
    </source>
</evidence>
<sequence>MMKNLNDQQVRAIQALEGPFLVLAGAGSGKTRVVTQRIAHLIDEGIPPSQILAVTFTNKAASEMQNRVKELTFHSVLISTFHSLGARILRESIHAFPHYSRNFVIYDEEDVLKVIKNCMEELHISDKKLEPKAFKHLISQAKNALKNPDQINDFDAESNAELHFQKVYAAYQRRMSEYNALDFDDLLYLTVRLFREYPEILAYYQNRWQFLLIDEYQDTNDAQYAMVTHLVEKTHNLFVVGDPDQSIYSWRGAKIYNILNFEKDFPGAQVIHLEQNYRSRSNILDASNALIDNNQNRLKKSLWSDRGAGEKIKLFPAETERFEAGFIAERIQNYHEQGIPYNEMVVFYRTNFQSRVFEDTFLHNDIPYVIVGGVSFYQRKEIKDILAFLRIANEASDYVSFARTINLPKRGIGDTTLEKIRVHAQKNRMSILSFAQALIEQQPLPFIFKLNQKQQEGLKEYLQVIARLQEISAKGTIQEGVEAAIKESGYLGLLKEDAETFQDRKANLEELVSKANEWETSTPEPSLSAFLEELSLKSTIDDTHHSKNRVNLMTIHNGKGLEFTAVFLAGMEEDLFPHANSRGNFDALEEERRLCYVGMTRAKEYLYLTFARNRHLWGTIRSQRASRFLSEIPPNFIEKIILNRRPDSYRPPIPEYKMVEPVIAVEEPESLETGDTIFHKEFGVGKINKSYQGSIGLTYQIFFVKDNRERTLVAKYAKLKKL</sequence>
<comment type="catalytic activity">
    <reaction evidence="11">
        <text>ATP + H2O = ADP + phosphate + H(+)</text>
        <dbReference type="Rhea" id="RHEA:13065"/>
        <dbReference type="ChEBI" id="CHEBI:15377"/>
        <dbReference type="ChEBI" id="CHEBI:15378"/>
        <dbReference type="ChEBI" id="CHEBI:30616"/>
        <dbReference type="ChEBI" id="CHEBI:43474"/>
        <dbReference type="ChEBI" id="CHEBI:456216"/>
        <dbReference type="EC" id="5.6.2.4"/>
    </reaction>
</comment>
<evidence type="ECO:0000256" key="4">
    <source>
        <dbReference type="ARBA" id="ARBA00022806"/>
    </source>
</evidence>
<dbReference type="GO" id="GO:0005524">
    <property type="term" value="F:ATP binding"/>
    <property type="evidence" value="ECO:0007669"/>
    <property type="project" value="UniProtKB-UniRule"/>
</dbReference>
<dbReference type="PROSITE" id="PS51217">
    <property type="entry name" value="UVRD_HELICASE_CTER"/>
    <property type="match status" value="1"/>
</dbReference>
<dbReference type="Pfam" id="PF13361">
    <property type="entry name" value="UvrD_C"/>
    <property type="match status" value="1"/>
</dbReference>
<evidence type="ECO:0000256" key="11">
    <source>
        <dbReference type="ARBA" id="ARBA00048988"/>
    </source>
</evidence>
<dbReference type="PANTHER" id="PTHR11070">
    <property type="entry name" value="UVRD / RECB / PCRA DNA HELICASE FAMILY MEMBER"/>
    <property type="match status" value="1"/>
</dbReference>
<keyword evidence="2 12" id="KW-0547">Nucleotide-binding</keyword>
<dbReference type="GO" id="GO:0000725">
    <property type="term" value="P:recombinational repair"/>
    <property type="evidence" value="ECO:0007669"/>
    <property type="project" value="TreeGrafter"/>
</dbReference>
<comment type="catalytic activity">
    <reaction evidence="8">
        <text>Couples ATP hydrolysis with the unwinding of duplex DNA by translocating in the 3'-5' direction.</text>
        <dbReference type="EC" id="5.6.2.4"/>
    </reaction>
</comment>
<dbReference type="GO" id="GO:0009314">
    <property type="term" value="P:response to radiation"/>
    <property type="evidence" value="ECO:0007669"/>
    <property type="project" value="UniProtKB-ARBA"/>
</dbReference>
<evidence type="ECO:0000256" key="6">
    <source>
        <dbReference type="ARBA" id="ARBA00023125"/>
    </source>
</evidence>
<keyword evidence="6" id="KW-0238">DNA-binding</keyword>
<dbReference type="SUPFAM" id="SSF52540">
    <property type="entry name" value="P-loop containing nucleoside triphosphate hydrolases"/>
    <property type="match status" value="1"/>
</dbReference>
<dbReference type="GO" id="GO:0016887">
    <property type="term" value="F:ATP hydrolysis activity"/>
    <property type="evidence" value="ECO:0007669"/>
    <property type="project" value="RHEA"/>
</dbReference>
<evidence type="ECO:0000256" key="10">
    <source>
        <dbReference type="ARBA" id="ARBA00034923"/>
    </source>
</evidence>
<feature type="domain" description="UvrD-like helicase ATP-binding" evidence="13">
    <location>
        <begin position="3"/>
        <end position="280"/>
    </location>
</feature>
<evidence type="ECO:0000256" key="1">
    <source>
        <dbReference type="ARBA" id="ARBA00009922"/>
    </source>
</evidence>
<dbReference type="PANTHER" id="PTHR11070:SF2">
    <property type="entry name" value="ATP-DEPENDENT DNA HELICASE SRS2"/>
    <property type="match status" value="1"/>
</dbReference>
<dbReference type="InterPro" id="IPR027417">
    <property type="entry name" value="P-loop_NTPase"/>
</dbReference>
<keyword evidence="7" id="KW-0413">Isomerase</keyword>
<evidence type="ECO:0000259" key="14">
    <source>
        <dbReference type="PROSITE" id="PS51217"/>
    </source>
</evidence>
<keyword evidence="4 12" id="KW-0347">Helicase</keyword>
<evidence type="ECO:0000313" key="16">
    <source>
        <dbReference type="Proteomes" id="UP000031307"/>
    </source>
</evidence>
<evidence type="ECO:0000256" key="3">
    <source>
        <dbReference type="ARBA" id="ARBA00022801"/>
    </source>
</evidence>
<dbReference type="Pfam" id="PF00580">
    <property type="entry name" value="UvrD-helicase"/>
    <property type="match status" value="1"/>
</dbReference>
<dbReference type="PATRIC" id="fig|83552.4.peg.2182"/>
<dbReference type="InterPro" id="IPR013986">
    <property type="entry name" value="DExx_box_DNA_helicase_dom_sf"/>
</dbReference>
<dbReference type="FunFam" id="1.10.10.160:FF:000001">
    <property type="entry name" value="ATP-dependent DNA helicase"/>
    <property type="match status" value="1"/>
</dbReference>
<proteinExistence type="inferred from homology"/>
<dbReference type="Gene3D" id="3.40.50.300">
    <property type="entry name" value="P-loop containing nucleotide triphosphate hydrolases"/>
    <property type="match status" value="2"/>
</dbReference>
<gene>
    <name evidence="15" type="primary">pcrA_2</name>
    <name evidence="15" type="ORF">DB43_HL00300</name>
</gene>
<dbReference type="EMBL" id="JSAM01000107">
    <property type="protein sequence ID" value="KIA76721.1"/>
    <property type="molecule type" value="Genomic_DNA"/>
</dbReference>
<dbReference type="AlphaFoldDB" id="A0A0C1BZ77"/>
<organism evidence="15 16">
    <name type="scientific">Parachlamydia acanthamoebae</name>
    <dbReference type="NCBI Taxonomy" id="83552"/>
    <lineage>
        <taxon>Bacteria</taxon>
        <taxon>Pseudomonadati</taxon>
        <taxon>Chlamydiota</taxon>
        <taxon>Chlamydiia</taxon>
        <taxon>Parachlamydiales</taxon>
        <taxon>Parachlamydiaceae</taxon>
        <taxon>Parachlamydia</taxon>
    </lineage>
</organism>
<dbReference type="GO" id="GO:0033202">
    <property type="term" value="C:DNA helicase complex"/>
    <property type="evidence" value="ECO:0007669"/>
    <property type="project" value="TreeGrafter"/>
</dbReference>
<evidence type="ECO:0000256" key="2">
    <source>
        <dbReference type="ARBA" id="ARBA00022741"/>
    </source>
</evidence>
<dbReference type="CDD" id="cd17932">
    <property type="entry name" value="DEXQc_UvrD"/>
    <property type="match status" value="1"/>
</dbReference>
<protein>
    <recommendedName>
        <fullName evidence="9">DNA 3'-5' helicase</fullName>
        <ecNumber evidence="9">5.6.2.4</ecNumber>
    </recommendedName>
    <alternativeName>
        <fullName evidence="10">DNA 3'-5' helicase II</fullName>
    </alternativeName>
</protein>
<name>A0A0C1BZ77_9BACT</name>
<evidence type="ECO:0000256" key="9">
    <source>
        <dbReference type="ARBA" id="ARBA00034808"/>
    </source>
</evidence>
<dbReference type="GO" id="GO:0043138">
    <property type="term" value="F:3'-5' DNA helicase activity"/>
    <property type="evidence" value="ECO:0007669"/>
    <property type="project" value="UniProtKB-EC"/>
</dbReference>
<reference evidence="15 16" key="1">
    <citation type="journal article" date="2014" name="Mol. Biol. Evol.">
        <title>Massive expansion of Ubiquitination-related gene families within the Chlamydiae.</title>
        <authorList>
            <person name="Domman D."/>
            <person name="Collingro A."/>
            <person name="Lagkouvardos I."/>
            <person name="Gehre L."/>
            <person name="Weinmaier T."/>
            <person name="Rattei T."/>
            <person name="Subtil A."/>
            <person name="Horn M."/>
        </authorList>
    </citation>
    <scope>NUCLEOTIDE SEQUENCE [LARGE SCALE GENOMIC DNA]</scope>
    <source>
        <strain evidence="15 16">OEW1</strain>
    </source>
</reference>
<dbReference type="PROSITE" id="PS51198">
    <property type="entry name" value="UVRD_HELICASE_ATP_BIND"/>
    <property type="match status" value="1"/>
</dbReference>
<dbReference type="GO" id="GO:0005829">
    <property type="term" value="C:cytosol"/>
    <property type="evidence" value="ECO:0007669"/>
    <property type="project" value="TreeGrafter"/>
</dbReference>
<feature type="binding site" evidence="12">
    <location>
        <begin position="24"/>
        <end position="31"/>
    </location>
    <ligand>
        <name>ATP</name>
        <dbReference type="ChEBI" id="CHEBI:30616"/>
    </ligand>
</feature>